<dbReference type="Gene3D" id="3.60.15.10">
    <property type="entry name" value="Ribonuclease Z/Hydroxyacylglutathione hydrolase-like"/>
    <property type="match status" value="1"/>
</dbReference>
<dbReference type="AlphaFoldDB" id="A0A1V8SD02"/>
<feature type="compositionally biased region" description="Polar residues" evidence="4">
    <location>
        <begin position="641"/>
        <end position="650"/>
    </location>
</feature>
<dbReference type="GO" id="GO:0000723">
    <property type="term" value="P:telomere maintenance"/>
    <property type="evidence" value="ECO:0007669"/>
    <property type="project" value="TreeGrafter"/>
</dbReference>
<comment type="caution">
    <text evidence="5">The sequence shown here is derived from an EMBL/GenBank/DDBJ whole genome shotgun (WGS) entry which is preliminary data.</text>
</comment>
<feature type="region of interest" description="Disordered" evidence="4">
    <location>
        <begin position="612"/>
        <end position="667"/>
    </location>
</feature>
<keyword evidence="6" id="KW-1185">Reference proteome</keyword>
<feature type="compositionally biased region" description="Low complexity" evidence="4">
    <location>
        <begin position="558"/>
        <end position="567"/>
    </location>
</feature>
<dbReference type="GO" id="GO:0035312">
    <property type="term" value="F:5'-3' DNA exonuclease activity"/>
    <property type="evidence" value="ECO:0007669"/>
    <property type="project" value="TreeGrafter"/>
</dbReference>
<reference evidence="6" key="1">
    <citation type="submission" date="2017-03" db="EMBL/GenBank/DDBJ databases">
        <title>Genomes of endolithic fungi from Antarctica.</title>
        <authorList>
            <person name="Coleine C."/>
            <person name="Masonjones S."/>
            <person name="Stajich J.E."/>
        </authorList>
    </citation>
    <scope>NUCLEOTIDE SEQUENCE [LARGE SCALE GENOMIC DNA]</scope>
    <source>
        <strain evidence="6">CCFEE 5527</strain>
    </source>
</reference>
<accession>A0A1V8SD02</accession>
<keyword evidence="1" id="KW-0540">Nuclease</keyword>
<evidence type="ECO:0000313" key="6">
    <source>
        <dbReference type="Proteomes" id="UP000192596"/>
    </source>
</evidence>
<evidence type="ECO:0000256" key="2">
    <source>
        <dbReference type="ARBA" id="ARBA00022801"/>
    </source>
</evidence>
<feature type="compositionally biased region" description="Basic and acidic residues" evidence="4">
    <location>
        <begin position="531"/>
        <end position="546"/>
    </location>
</feature>
<evidence type="ECO:0000313" key="5">
    <source>
        <dbReference type="EMBL" id="OQN96810.1"/>
    </source>
</evidence>
<dbReference type="GO" id="GO:0006303">
    <property type="term" value="P:double-strand break repair via nonhomologous end joining"/>
    <property type="evidence" value="ECO:0007669"/>
    <property type="project" value="TreeGrafter"/>
</dbReference>
<evidence type="ECO:0000256" key="3">
    <source>
        <dbReference type="ARBA" id="ARBA00022839"/>
    </source>
</evidence>
<evidence type="ECO:0000256" key="1">
    <source>
        <dbReference type="ARBA" id="ARBA00022722"/>
    </source>
</evidence>
<dbReference type="OrthoDB" id="5561659at2759"/>
<dbReference type="EMBL" id="NAJO01000061">
    <property type="protein sequence ID" value="OQN96810.1"/>
    <property type="molecule type" value="Genomic_DNA"/>
</dbReference>
<dbReference type="STRING" id="1507870.A0A1V8SD02"/>
<proteinExistence type="predicted"/>
<dbReference type="Proteomes" id="UP000192596">
    <property type="component" value="Unassembled WGS sequence"/>
</dbReference>
<dbReference type="Pfam" id="PF23023">
    <property type="entry name" value="Anti-Pycsar_Apyc1"/>
    <property type="match status" value="1"/>
</dbReference>
<name>A0A1V8SD02_9PEZI</name>
<evidence type="ECO:0000256" key="4">
    <source>
        <dbReference type="SAM" id="MobiDB-lite"/>
    </source>
</evidence>
<keyword evidence="2" id="KW-0378">Hydrolase</keyword>
<dbReference type="PANTHER" id="PTHR23240:SF8">
    <property type="entry name" value="PROTEIN ARTEMIS"/>
    <property type="match status" value="1"/>
</dbReference>
<dbReference type="GO" id="GO:0036297">
    <property type="term" value="P:interstrand cross-link repair"/>
    <property type="evidence" value="ECO:0007669"/>
    <property type="project" value="TreeGrafter"/>
</dbReference>
<organism evidence="5 6">
    <name type="scientific">Cryoendolithus antarcticus</name>
    <dbReference type="NCBI Taxonomy" id="1507870"/>
    <lineage>
        <taxon>Eukaryota</taxon>
        <taxon>Fungi</taxon>
        <taxon>Dikarya</taxon>
        <taxon>Ascomycota</taxon>
        <taxon>Pezizomycotina</taxon>
        <taxon>Dothideomycetes</taxon>
        <taxon>Dothideomycetidae</taxon>
        <taxon>Cladosporiales</taxon>
        <taxon>Cladosporiaceae</taxon>
        <taxon>Cryoendolithus</taxon>
    </lineage>
</organism>
<gene>
    <name evidence="5" type="ORF">B0A48_17370</name>
</gene>
<dbReference type="GO" id="GO:0003684">
    <property type="term" value="F:damaged DNA binding"/>
    <property type="evidence" value="ECO:0007669"/>
    <property type="project" value="TreeGrafter"/>
</dbReference>
<dbReference type="PANTHER" id="PTHR23240">
    <property type="entry name" value="DNA CROSS-LINK REPAIR PROTEIN PSO2/SNM1-RELATED"/>
    <property type="match status" value="1"/>
</dbReference>
<dbReference type="InterPro" id="IPR036866">
    <property type="entry name" value="RibonucZ/Hydroxyglut_hydro"/>
</dbReference>
<protein>
    <submittedName>
        <fullName evidence="5">Uncharacterized protein</fullName>
    </submittedName>
</protein>
<dbReference type="InParanoid" id="A0A1V8SD02"/>
<feature type="region of interest" description="Disordered" evidence="4">
    <location>
        <begin position="506"/>
        <end position="595"/>
    </location>
</feature>
<sequence>MSTFNGIVKEFPSIRIDQFRSSLDPASTPPLAFFLSHVHSDHLVGLESCKSPFIYCSPATKEILLRLEKYPHRMNFAKGILETRKQTNKHLRKLLKAIPLDTPTQIDLTPDHSLRVTLLDANHCVGAVMFLMEGNGKAVLYTGDTRSEIWWVNALTRHPMLIPYARFNGKKPIKQLDCVYLDTTFASKRDRYKHFQPKQEGLTELLQKVAKYPGDTVFYFDSWTFGYEDVWVALSSFLGCRIHVDNYRFKLYSALVTGSDPKALEGPGLVGFTFGNHLHRGCLTEDASARVHSYFVRITPIISRHNGTEIAELGAGGGQGDLDQQHELEVFDLAQLGALMKLCTDQLHGQPKAMTSVMRLVASLIEDPRQTIALDFAALLEVHMETTAEGGVGVDADELSLSSLVPALVRLAAKQEGEQLEKAAPFTPKGSKRRADGLPNRITFPYSRHSSYTELCHLLEVFKPTDVHPCTVDDTHWGREQSMTFLFGHLYDSVCNFTHDRVMLRRQRNQKPDKRKVAAVREVSEDEASDDDRGHLPDDKVDHEVLDTASGSAPMLTSSHSEIAAPSSPSPALPTSLHRSFGHQSTSEKPAHSLTAPATQLQAEMTKALASTFPAEEHTPKRRRLDYDSSTPGTLAANAPTGDSTPTPRRSMSPAAITSARKQEAHDAALEGDWDDITLVSVSGYHQEIEVEL</sequence>
<dbReference type="SUPFAM" id="SSF56281">
    <property type="entry name" value="Metallo-hydrolase/oxidoreductase"/>
    <property type="match status" value="1"/>
</dbReference>
<keyword evidence="3" id="KW-0269">Exonuclease</keyword>